<dbReference type="KEGG" id="pbj:VN24_02635"/>
<evidence type="ECO:0000313" key="1">
    <source>
        <dbReference type="EMBL" id="AJY73727.1"/>
    </source>
</evidence>
<dbReference type="SUPFAM" id="SSF54909">
    <property type="entry name" value="Dimeric alpha+beta barrel"/>
    <property type="match status" value="1"/>
</dbReference>
<dbReference type="Gene3D" id="3.30.70.100">
    <property type="match status" value="1"/>
</dbReference>
<organism evidence="1 2">
    <name type="scientific">Paenibacillus beijingensis</name>
    <dbReference type="NCBI Taxonomy" id="1126833"/>
    <lineage>
        <taxon>Bacteria</taxon>
        <taxon>Bacillati</taxon>
        <taxon>Bacillota</taxon>
        <taxon>Bacilli</taxon>
        <taxon>Bacillales</taxon>
        <taxon>Paenibacillaceae</taxon>
        <taxon>Paenibacillus</taxon>
    </lineage>
</organism>
<dbReference type="Proteomes" id="UP000032633">
    <property type="component" value="Chromosome"/>
</dbReference>
<dbReference type="AlphaFoldDB" id="A0A0D5NFH8"/>
<dbReference type="EMBL" id="CP011058">
    <property type="protein sequence ID" value="AJY73727.1"/>
    <property type="molecule type" value="Genomic_DNA"/>
</dbReference>
<proteinExistence type="predicted"/>
<dbReference type="OrthoDB" id="9816289at2"/>
<reference evidence="2" key="2">
    <citation type="submission" date="2015-03" db="EMBL/GenBank/DDBJ databases">
        <title>Genome sequence of Paenibacillus beijingensis strain DSM 24997T.</title>
        <authorList>
            <person name="Kwak Y."/>
            <person name="Shin J.-H."/>
        </authorList>
    </citation>
    <scope>NUCLEOTIDE SEQUENCE [LARGE SCALE GENOMIC DNA]</scope>
    <source>
        <strain evidence="2">DSM 24997</strain>
    </source>
</reference>
<dbReference type="HOGENOM" id="CLU_146055_0_0_9"/>
<gene>
    <name evidence="1" type="ORF">VN24_02635</name>
</gene>
<accession>A0A0D5NFH8</accession>
<evidence type="ECO:0000313" key="2">
    <source>
        <dbReference type="Proteomes" id="UP000032633"/>
    </source>
</evidence>
<dbReference type="InterPro" id="IPR011008">
    <property type="entry name" value="Dimeric_a/b-barrel"/>
</dbReference>
<protein>
    <submittedName>
        <fullName evidence="1">Cytoplasmic protein</fullName>
    </submittedName>
</protein>
<reference evidence="1 2" key="1">
    <citation type="journal article" date="2015" name="J. Biotechnol.">
        <title>Complete genome sequence of Paenibacillus beijingensis 7188(T) (=DSM 24997(T)), a novel rhizobacterium from jujube garden soil.</title>
        <authorList>
            <person name="Kwak Y."/>
            <person name="Shin J.H."/>
        </authorList>
    </citation>
    <scope>NUCLEOTIDE SEQUENCE [LARGE SCALE GENOMIC DNA]</scope>
    <source>
        <strain evidence="1 2">DSM 24997</strain>
    </source>
</reference>
<sequence>MFYRRKFYIVKNEFVDIFNAHFNETNLPNQIKHGARLVGRWMIPSNKSTTEIFAIWEYDSYEKYKEIETMVRGDSEHIDRINKWYEKNGGRDYVYKEYILEVKNEQIFSTLIMNEFSNHEVQFWLKN</sequence>
<dbReference type="RefSeq" id="WP_045669162.1">
    <property type="nucleotide sequence ID" value="NZ_CP011058.1"/>
</dbReference>
<name>A0A0D5NFH8_9BACL</name>
<keyword evidence="2" id="KW-1185">Reference proteome</keyword>
<dbReference type="PATRIC" id="fig|1126833.4.peg.585"/>